<feature type="region of interest" description="Disordered" evidence="1">
    <location>
        <begin position="1253"/>
        <end position="1285"/>
    </location>
</feature>
<dbReference type="OrthoDB" id="266511at2759"/>
<feature type="compositionally biased region" description="Polar residues" evidence="1">
    <location>
        <begin position="304"/>
        <end position="313"/>
    </location>
</feature>
<reference evidence="2 3" key="1">
    <citation type="journal article" date="2015" name="Sci. Rep.">
        <title>The genome of Leishmania panamensis: insights into genomics of the L. (Viannia) subgenus.</title>
        <authorList>
            <person name="Llanes A."/>
            <person name="Restrepo C.M."/>
            <person name="Vecchio G.D."/>
            <person name="Anguizola F.J."/>
            <person name="Lleonart R."/>
        </authorList>
    </citation>
    <scope>NUCLEOTIDE SEQUENCE [LARGE SCALE GENOMIC DNA]</scope>
    <source>
        <strain evidence="2 3">MHOM/PA/94/PSC-1</strain>
    </source>
</reference>
<sequence>MKKVKYAASAAVTPHSYDRGRDCHSATAWMRQLLCRRFSTWRPLFNRTPPRPLKSFTPQGAMRSSLFPQHRCVSSQATPSDAGAPAEKLSPWEKAFDEALYMGFTHQSVVGVADSADTTPSSDLANKNVAIRVAPCIEDLTESPSAVAIEVPEDTAGASITGSETLSVTRAAKSTPLAQTPRENPRPSSGVSSPPLLPSVSQSEEERRMHLITELAFEQALYGDPVVESRGDGGATGSHSTKTPDSTSNTPTERPTGETAGVVEESREGRTVVAAGVATLASPKSFPPPPSHLPLGGSAELSKSALSPLQASRLSEEKGQPMSATAVTMPRAAFESAEAAFERVLYGDLMVEPLSGKAKVLVPSDASIAEAGREGSTSTGAPPLLPTPPTLLGTPASTRPYPDAGVADALICSAEDVASCGVAEEKPASDIRESKAEKMPQGGGDVRQLVESPVTTGVPATADGGGADRIAVKEAIPPPTVSMRCVFSLDRRDSPADQFALFNALFRVTDHHTTVVTHIDPEDRVRRCMPLLDRVSKRELFFASEWVLDLERADGTNTAPLSTESAAGFAETSAPPPFTHREVIGRSKVLRTLVFRLLRAPHRWWDQVQELVLLAVKEAAALHPSCTTSVDTAASGEDTSLKSSGAGADDAAASVVMTASDTVAAGGVIRDTTAEDVQAAMTRVFSTDPQQVHFFSDALREVLAALGHTSGTDRSLPAFEGPLGAWKAFVLTQRHLTTGVCGPHTRPFSFGEGRPTITASDLAPLQYCEAAASWDDPPSLGPLPCATAVPHRAEVCLTKGERGVDEAHAGRASLPCMTLASTAAVDAITMAWDKMSEEEQNTFLFGAESAQLSQRVRELGGVYAVFGQNNTSFEMESMLAEAETAAQLREAQEKEEAEAKAAGVGSTHALTEASLLEVMRDREAAHVRAYDVDRVVLELTNGEGVAVARLPGGRSTFLSNLAAASSARGGRTSRQQGDHGRISAVAAASNVPFQRQLQNNEDVQLAALWQRFTRASTGDLIGNLLYVRRHASLLVHEAMVDVAVQKAFWLLFFARDEVRAVTHPKRTYETLWNLHRQLVSLFVLPSTDGSPPSPAPGQVARSGEDAQAINPAFESLSLHSQVSYACFGCAHVLPQRDESAKSSYLSTLVTEPAGVGDNPITHSGVCKPYASPKDLYAALTGTYSGRVARREGATAVPSTSAVHSQVADSVRVNFETLSAFQQLAVAFCFPRNDAERDEAARLVSGRSGTTAVNALTTTTRGAADAEEDPQNERGEPSLGTGSHLTAEGKLLDDGCARQPSLHVEERIKGASKVKTHDNCSTGGDTWLQQVQCALEGSVYECLRSLRAARVLATPLPSPKHRFSDTSVILATFSNEQRRKVQRAVQDITATMIEGDTVESSVGASSLAREVLVPAKAQIKQHLMPPLDSTMADALASPRRRGRKARTTANTPLSSAMSVVRDKRQQVTETMPTNNLSLRRKRGRKPRAASCEGIDSAPEKQTAGAVLEKTKRLKTPSMERSPGHRGRNRGGERQESGVTNEEVARVMALFCEGAT</sequence>
<feature type="region of interest" description="Disordered" evidence="1">
    <location>
        <begin position="1434"/>
        <end position="1540"/>
    </location>
</feature>
<dbReference type="GeneID" id="22576558"/>
<organism evidence="2 3">
    <name type="scientific">Leishmania panamensis</name>
    <dbReference type="NCBI Taxonomy" id="5679"/>
    <lineage>
        <taxon>Eukaryota</taxon>
        <taxon>Discoba</taxon>
        <taxon>Euglenozoa</taxon>
        <taxon>Kinetoplastea</taxon>
        <taxon>Metakinetoplastina</taxon>
        <taxon>Trypanosomatida</taxon>
        <taxon>Trypanosomatidae</taxon>
        <taxon>Leishmaniinae</taxon>
        <taxon>Leishmania</taxon>
        <taxon>Leishmania guyanensis species complex</taxon>
    </lineage>
</organism>
<feature type="region of interest" description="Disordered" evidence="1">
    <location>
        <begin position="425"/>
        <end position="447"/>
    </location>
</feature>
<evidence type="ECO:0000313" key="2">
    <source>
        <dbReference type="EMBL" id="AIN99746.1"/>
    </source>
</evidence>
<accession>A0A088SDD5</accession>
<feature type="compositionally biased region" description="Polar residues" evidence="1">
    <location>
        <begin position="1466"/>
        <end position="1476"/>
    </location>
</feature>
<feature type="region of interest" description="Disordered" evidence="1">
    <location>
        <begin position="281"/>
        <end position="323"/>
    </location>
</feature>
<feature type="compositionally biased region" description="Polar residues" evidence="1">
    <location>
        <begin position="1446"/>
        <end position="1456"/>
    </location>
</feature>
<evidence type="ECO:0000256" key="1">
    <source>
        <dbReference type="SAM" id="MobiDB-lite"/>
    </source>
</evidence>
<name>A0A088SDD5_LEIPA</name>
<proteinExistence type="predicted"/>
<evidence type="ECO:0000313" key="3">
    <source>
        <dbReference type="Proteomes" id="UP000063063"/>
    </source>
</evidence>
<dbReference type="eggNOG" id="ENOG502SB34">
    <property type="taxonomic scope" value="Eukaryota"/>
</dbReference>
<dbReference type="RefSeq" id="XP_010700453.1">
    <property type="nucleotide sequence ID" value="XM_010702151.1"/>
</dbReference>
<keyword evidence="3" id="KW-1185">Reference proteome</keyword>
<feature type="compositionally biased region" description="Basic and acidic residues" evidence="1">
    <location>
        <begin position="425"/>
        <end position="438"/>
    </location>
</feature>
<dbReference type="Proteomes" id="UP000063063">
    <property type="component" value="Chromosome 28"/>
</dbReference>
<feature type="compositionally biased region" description="Polar residues" evidence="1">
    <location>
        <begin position="158"/>
        <end position="168"/>
    </location>
</feature>
<feature type="region of interest" description="Disordered" evidence="1">
    <location>
        <begin position="226"/>
        <end position="268"/>
    </location>
</feature>
<dbReference type="EMBL" id="CP009397">
    <property type="protein sequence ID" value="AIN99746.1"/>
    <property type="molecule type" value="Genomic_DNA"/>
</dbReference>
<feature type="compositionally biased region" description="Low complexity" evidence="1">
    <location>
        <begin position="186"/>
        <end position="202"/>
    </location>
</feature>
<protein>
    <submittedName>
        <fullName evidence="2">Uncharacterized protein</fullName>
    </submittedName>
</protein>
<feature type="region of interest" description="Disordered" evidence="1">
    <location>
        <begin position="158"/>
        <end position="207"/>
    </location>
</feature>
<feature type="compositionally biased region" description="Basic residues" evidence="1">
    <location>
        <begin position="1477"/>
        <end position="1486"/>
    </location>
</feature>
<gene>
    <name evidence="2" type="ORF">LPMP_281130</name>
</gene>
<feature type="compositionally biased region" description="Polar residues" evidence="1">
    <location>
        <begin position="237"/>
        <end position="253"/>
    </location>
</feature>
<dbReference type="VEuPathDB" id="TriTrypDB:LPAL13_280017300"/>
<dbReference type="KEGG" id="lpan:LPMP_281130"/>
<dbReference type="VEuPathDB" id="TriTrypDB:LPMP_281130"/>